<reference evidence="6" key="1">
    <citation type="submission" date="2014-03" db="EMBL/GenBank/DDBJ databases">
        <title>The sialotranscriptome of Amblyomma triste, Amblyomma parvum and Amblyomma cajennense ticks, uncovered by 454-based RNA-seq.</title>
        <authorList>
            <person name="Garcia G.R."/>
            <person name="Gardinassi L.G."/>
            <person name="Ribeiro J.M."/>
            <person name="Anatriello E."/>
            <person name="Ferreira B.R."/>
            <person name="Moreira H.N."/>
            <person name="Mafra C."/>
            <person name="Olegario M.M."/>
            <person name="Szabo P.J."/>
            <person name="Miranda-Santos I.K."/>
            <person name="Maruyama S.R."/>
        </authorList>
    </citation>
    <scope>NUCLEOTIDE SEQUENCE</scope>
    <source>
        <strain evidence="6">Uberlandia</strain>
        <tissue evidence="6">Salivary glands</tissue>
    </source>
</reference>
<evidence type="ECO:0000256" key="4">
    <source>
        <dbReference type="ARBA" id="ARBA00023128"/>
    </source>
</evidence>
<evidence type="ECO:0000256" key="2">
    <source>
        <dbReference type="ARBA" id="ARBA00008197"/>
    </source>
</evidence>
<dbReference type="GO" id="GO:0033617">
    <property type="term" value="P:mitochondrial respiratory chain complex IV assembly"/>
    <property type="evidence" value="ECO:0007669"/>
    <property type="project" value="TreeGrafter"/>
</dbReference>
<feature type="transmembrane region" description="Helical" evidence="5">
    <location>
        <begin position="7"/>
        <end position="25"/>
    </location>
</feature>
<evidence type="ECO:0000256" key="3">
    <source>
        <dbReference type="ARBA" id="ARBA00022946"/>
    </source>
</evidence>
<dbReference type="GO" id="GO:0005739">
    <property type="term" value="C:mitochondrion"/>
    <property type="evidence" value="ECO:0007669"/>
    <property type="project" value="UniProtKB-SubCell"/>
</dbReference>
<protein>
    <submittedName>
        <fullName evidence="6">Uncharacterized protein</fullName>
    </submittedName>
</protein>
<keyword evidence="5" id="KW-1133">Transmembrane helix</keyword>
<evidence type="ECO:0000256" key="5">
    <source>
        <dbReference type="SAM" id="Phobius"/>
    </source>
</evidence>
<dbReference type="AlphaFoldDB" id="A0A023FQS6"/>
<comment type="subcellular location">
    <subcellularLocation>
        <location evidence="1">Mitochondrion</location>
    </subcellularLocation>
</comment>
<keyword evidence="3" id="KW-0809">Transit peptide</keyword>
<accession>A0A023FQS6</accession>
<evidence type="ECO:0000313" key="6">
    <source>
        <dbReference type="EMBL" id="JAC23058.1"/>
    </source>
</evidence>
<keyword evidence="4" id="KW-0496">Mitochondrion</keyword>
<comment type="similarity">
    <text evidence="2">Belongs to the PET117 family.</text>
</comment>
<name>A0A023FQS6_AMBCJ</name>
<dbReference type="PANTHER" id="PTHR28163:SF1">
    <property type="entry name" value="PROTEIN PET117 HOMOLOG, MITOCHONDRIAL"/>
    <property type="match status" value="1"/>
</dbReference>
<evidence type="ECO:0000256" key="1">
    <source>
        <dbReference type="ARBA" id="ARBA00004173"/>
    </source>
</evidence>
<dbReference type="PANTHER" id="PTHR28163">
    <property type="entry name" value="PROTEIN PET117 HOMOLOG, MITOCHONDRIAL"/>
    <property type="match status" value="1"/>
</dbReference>
<keyword evidence="5" id="KW-0472">Membrane</keyword>
<dbReference type="EMBL" id="GBBK01001424">
    <property type="protein sequence ID" value="JAC23058.1"/>
    <property type="molecule type" value="mRNA"/>
</dbReference>
<keyword evidence="5" id="KW-0812">Transmembrane</keyword>
<dbReference type="InterPro" id="IPR031568">
    <property type="entry name" value="Pet117"/>
</dbReference>
<organism evidence="6">
    <name type="scientific">Amblyomma cajennense</name>
    <name type="common">Cayenne tick</name>
    <name type="synonym">Acarus cajennensis</name>
    <dbReference type="NCBI Taxonomy" id="34607"/>
    <lineage>
        <taxon>Eukaryota</taxon>
        <taxon>Metazoa</taxon>
        <taxon>Ecdysozoa</taxon>
        <taxon>Arthropoda</taxon>
        <taxon>Chelicerata</taxon>
        <taxon>Arachnida</taxon>
        <taxon>Acari</taxon>
        <taxon>Parasitiformes</taxon>
        <taxon>Ixodida</taxon>
        <taxon>Ixodoidea</taxon>
        <taxon>Ixodidae</taxon>
        <taxon>Amblyomminae</taxon>
        <taxon>Amblyomma</taxon>
    </lineage>
</organism>
<dbReference type="Pfam" id="PF15786">
    <property type="entry name" value="PET117"/>
    <property type="match status" value="1"/>
</dbReference>
<proteinExistence type="evidence at transcript level"/>
<sequence length="70" mass="8193">MSTMAKFCLAGSVAVSAGIVFYVHYRQEVERSQLHEGVIKDLERQRMRQIENITILQKQRDLEKQLSRND</sequence>